<comment type="caution">
    <text evidence="5">The sequence shown here is derived from an EMBL/GenBank/DDBJ whole genome shotgun (WGS) entry which is preliminary data.</text>
</comment>
<dbReference type="RefSeq" id="WP_311949014.1">
    <property type="nucleotide sequence ID" value="NZ_JAVLVU010000001.1"/>
</dbReference>
<comment type="similarity">
    <text evidence="1">Belongs to the transferase hexapeptide repeat family.</text>
</comment>
<gene>
    <name evidence="5" type="ORF">QE417_001563</name>
</gene>
<dbReference type="EMBL" id="JAVLVU010000001">
    <property type="protein sequence ID" value="MDT3402491.1"/>
    <property type="molecule type" value="Genomic_DNA"/>
</dbReference>
<proteinExistence type="inferred from homology"/>
<keyword evidence="3" id="KW-0677">Repeat</keyword>
<evidence type="ECO:0000256" key="2">
    <source>
        <dbReference type="ARBA" id="ARBA00022679"/>
    </source>
</evidence>
<evidence type="ECO:0000256" key="3">
    <source>
        <dbReference type="ARBA" id="ARBA00022737"/>
    </source>
</evidence>
<dbReference type="Proteomes" id="UP001258315">
    <property type="component" value="Unassembled WGS sequence"/>
</dbReference>
<dbReference type="Pfam" id="PF00132">
    <property type="entry name" value="Hexapep"/>
    <property type="match status" value="1"/>
</dbReference>
<keyword evidence="4 5" id="KW-0012">Acyltransferase</keyword>
<evidence type="ECO:0000313" key="5">
    <source>
        <dbReference type="EMBL" id="MDT3402491.1"/>
    </source>
</evidence>
<accession>A0ABU3GSD0</accession>
<dbReference type="PANTHER" id="PTHR43300">
    <property type="entry name" value="ACETYLTRANSFERASE"/>
    <property type="match status" value="1"/>
</dbReference>
<protein>
    <submittedName>
        <fullName evidence="5">Virginiamycin A acetyltransferase</fullName>
        <ecNumber evidence="5">2.3.1.-</ecNumber>
    </submittedName>
</protein>
<dbReference type="PANTHER" id="PTHR43300:SF11">
    <property type="entry name" value="ACETYLTRANSFERASE RV3034C-RELATED"/>
    <property type="match status" value="1"/>
</dbReference>
<dbReference type="InterPro" id="IPR011004">
    <property type="entry name" value="Trimer_LpxA-like_sf"/>
</dbReference>
<dbReference type="InterPro" id="IPR050179">
    <property type="entry name" value="Trans_hexapeptide_repeat"/>
</dbReference>
<dbReference type="InterPro" id="IPR018357">
    <property type="entry name" value="Hexapep_transf_CS"/>
</dbReference>
<sequence>MLTMLLHGPDPDKIHPLEHYPNLVFLKNIITRPNIIVGDYTYYDDNYDAYNFEKNVLYHFDFIGDKLIIGKFCAIACGAKFIMNGGNHEITPVSTFPFGIFGHGWETINEGVALTQKYPSKGDTIIGNDVWIGHDATVMPGIQVGNGAVIATKSVVTKDVPDYAIVGGNPAQIIRKRFDDNTIQRLLNIAWWNWTAEQITQHIKLINSAHVAELERVAQEFI</sequence>
<keyword evidence="2 5" id="KW-0808">Transferase</keyword>
<dbReference type="Gene3D" id="2.160.10.10">
    <property type="entry name" value="Hexapeptide repeat proteins"/>
    <property type="match status" value="1"/>
</dbReference>
<evidence type="ECO:0000256" key="1">
    <source>
        <dbReference type="ARBA" id="ARBA00007274"/>
    </source>
</evidence>
<dbReference type="PROSITE" id="PS00101">
    <property type="entry name" value="HEXAPEP_TRANSFERASES"/>
    <property type="match status" value="1"/>
</dbReference>
<dbReference type="GO" id="GO:0016746">
    <property type="term" value="F:acyltransferase activity"/>
    <property type="evidence" value="ECO:0007669"/>
    <property type="project" value="UniProtKB-KW"/>
</dbReference>
<dbReference type="CDD" id="cd03349">
    <property type="entry name" value="LbH_XAT"/>
    <property type="match status" value="1"/>
</dbReference>
<dbReference type="InterPro" id="IPR001451">
    <property type="entry name" value="Hexapep"/>
</dbReference>
<organism evidence="5 6">
    <name type="scientific">Mucilaginibacter terrae</name>
    <dbReference type="NCBI Taxonomy" id="1955052"/>
    <lineage>
        <taxon>Bacteria</taxon>
        <taxon>Pseudomonadati</taxon>
        <taxon>Bacteroidota</taxon>
        <taxon>Sphingobacteriia</taxon>
        <taxon>Sphingobacteriales</taxon>
        <taxon>Sphingobacteriaceae</taxon>
        <taxon>Mucilaginibacter</taxon>
    </lineage>
</organism>
<name>A0ABU3GSD0_9SPHI</name>
<reference evidence="6" key="1">
    <citation type="submission" date="2023-07" db="EMBL/GenBank/DDBJ databases">
        <title>Functional and genomic diversity of the sorghum phyllosphere microbiome.</title>
        <authorList>
            <person name="Shade A."/>
        </authorList>
    </citation>
    <scope>NUCLEOTIDE SEQUENCE [LARGE SCALE GENOMIC DNA]</scope>
    <source>
        <strain evidence="6">SORGH_AS_0422</strain>
    </source>
</reference>
<dbReference type="SUPFAM" id="SSF51161">
    <property type="entry name" value="Trimeric LpxA-like enzymes"/>
    <property type="match status" value="1"/>
</dbReference>
<keyword evidence="6" id="KW-1185">Reference proteome</keyword>
<evidence type="ECO:0000256" key="4">
    <source>
        <dbReference type="ARBA" id="ARBA00023315"/>
    </source>
</evidence>
<evidence type="ECO:0000313" key="6">
    <source>
        <dbReference type="Proteomes" id="UP001258315"/>
    </source>
</evidence>
<dbReference type="EC" id="2.3.1.-" evidence="5"/>